<dbReference type="EMBL" id="CP066776">
    <property type="protein sequence ID" value="QQL43824.1"/>
    <property type="molecule type" value="Genomic_DNA"/>
</dbReference>
<evidence type="ECO:0000313" key="1">
    <source>
        <dbReference type="EMBL" id="QQL43824.1"/>
    </source>
</evidence>
<evidence type="ECO:0000313" key="2">
    <source>
        <dbReference type="Proteomes" id="UP000475117"/>
    </source>
</evidence>
<dbReference type="RefSeq" id="WP_164361811.1">
    <property type="nucleotide sequence ID" value="NZ_CP066776.1"/>
</dbReference>
<organism evidence="1 2">
    <name type="scientific">Sulfuriroseicoccus oceanibius</name>
    <dbReference type="NCBI Taxonomy" id="2707525"/>
    <lineage>
        <taxon>Bacteria</taxon>
        <taxon>Pseudomonadati</taxon>
        <taxon>Verrucomicrobiota</taxon>
        <taxon>Verrucomicrobiia</taxon>
        <taxon>Verrucomicrobiales</taxon>
        <taxon>Verrucomicrobiaceae</taxon>
        <taxon>Sulfuriroseicoccus</taxon>
    </lineage>
</organism>
<dbReference type="Proteomes" id="UP000475117">
    <property type="component" value="Chromosome"/>
</dbReference>
<reference evidence="1 2" key="1">
    <citation type="submission" date="2020-12" db="EMBL/GenBank/DDBJ databases">
        <title>Sulforoseuscoccus oceanibium gen. nov., sp. nov., a representative of the phylum Verrucomicrobia with special cytoplasmic membrane, and proposal of Sulforoseuscoccusaceae fam. nov.</title>
        <authorList>
            <person name="Xi F."/>
        </authorList>
    </citation>
    <scope>NUCLEOTIDE SEQUENCE [LARGE SCALE GENOMIC DNA]</scope>
    <source>
        <strain evidence="1 2">T37</strain>
    </source>
</reference>
<keyword evidence="2" id="KW-1185">Reference proteome</keyword>
<protein>
    <submittedName>
        <fullName evidence="1">Uncharacterized protein</fullName>
    </submittedName>
</protein>
<proteinExistence type="predicted"/>
<accession>A0A6B3L9D0</accession>
<sequence length="213" mass="23671">MFSFAVMTVRIWLMLVVSPVGDLDGHERSVEMERALNAPVPAWLELADPIEGEVVRDENLEGDYRPRSGGAMNSRTQVWLPGYDEGIELPHSIDWAGNNEEGLGVSLNRDGQRLLVNQGMTTRLYWVRGGGVVEESEILVPHVTYDQGAKGLITSWFWAGDDLLVGSAVILDRTGHHVIEERFYVFDDDLKVLSRIDTSVLKASDDGGAELFD</sequence>
<name>A0A6B3L9D0_9BACT</name>
<gene>
    <name evidence="1" type="ORF">G3M56_007925</name>
</gene>
<dbReference type="KEGG" id="soa:G3M56_007925"/>
<dbReference type="AlphaFoldDB" id="A0A6B3L9D0"/>